<dbReference type="Gene3D" id="1.10.10.10">
    <property type="entry name" value="Winged helix-like DNA-binding domain superfamily/Winged helix DNA-binding domain"/>
    <property type="match status" value="1"/>
</dbReference>
<keyword evidence="3" id="KW-0611">Plant defense</keyword>
<dbReference type="InterPro" id="IPR055414">
    <property type="entry name" value="LRR_R13L4/SHOC2-like"/>
</dbReference>
<dbReference type="CDD" id="cd14798">
    <property type="entry name" value="RX-CC_like"/>
    <property type="match status" value="1"/>
</dbReference>
<evidence type="ECO:0000313" key="9">
    <source>
        <dbReference type="EMBL" id="KAH7565428.1"/>
    </source>
</evidence>
<dbReference type="PANTHER" id="PTHR36766:SF45">
    <property type="entry name" value="NB-ARC DOMAIN-CONTAINING PROTEIN"/>
    <property type="match status" value="1"/>
</dbReference>
<keyword evidence="2" id="KW-0547">Nucleotide-binding</keyword>
<dbReference type="Pfam" id="PF23598">
    <property type="entry name" value="LRR_14"/>
    <property type="match status" value="1"/>
</dbReference>
<protein>
    <recommendedName>
        <fullName evidence="11">Disease resistance protein RGA3</fullName>
    </recommendedName>
</protein>
<dbReference type="Proteomes" id="UP000827721">
    <property type="component" value="Unassembled WGS sequence"/>
</dbReference>
<dbReference type="Gene3D" id="3.40.50.300">
    <property type="entry name" value="P-loop containing nucleotide triphosphate hydrolases"/>
    <property type="match status" value="1"/>
</dbReference>
<dbReference type="Gene3D" id="1.20.5.4130">
    <property type="match status" value="1"/>
</dbReference>
<evidence type="ECO:0000259" key="5">
    <source>
        <dbReference type="Pfam" id="PF00931"/>
    </source>
</evidence>
<keyword evidence="1" id="KW-0677">Repeat</keyword>
<organism evidence="9 10">
    <name type="scientific">Xanthoceras sorbifolium</name>
    <dbReference type="NCBI Taxonomy" id="99658"/>
    <lineage>
        <taxon>Eukaryota</taxon>
        <taxon>Viridiplantae</taxon>
        <taxon>Streptophyta</taxon>
        <taxon>Embryophyta</taxon>
        <taxon>Tracheophyta</taxon>
        <taxon>Spermatophyta</taxon>
        <taxon>Magnoliopsida</taxon>
        <taxon>eudicotyledons</taxon>
        <taxon>Gunneridae</taxon>
        <taxon>Pentapetalae</taxon>
        <taxon>rosids</taxon>
        <taxon>malvids</taxon>
        <taxon>Sapindales</taxon>
        <taxon>Sapindaceae</taxon>
        <taxon>Xanthoceroideae</taxon>
        <taxon>Xanthoceras</taxon>
    </lineage>
</organism>
<dbReference type="EMBL" id="JAFEMO010000009">
    <property type="protein sequence ID" value="KAH7565428.1"/>
    <property type="molecule type" value="Genomic_DNA"/>
</dbReference>
<evidence type="ECO:0000313" key="10">
    <source>
        <dbReference type="Proteomes" id="UP000827721"/>
    </source>
</evidence>
<evidence type="ECO:0008006" key="11">
    <source>
        <dbReference type="Google" id="ProtNLM"/>
    </source>
</evidence>
<feature type="domain" description="Disease resistance R13L4/SHOC-2-like LRR" evidence="8">
    <location>
        <begin position="599"/>
        <end position="885"/>
    </location>
</feature>
<evidence type="ECO:0000259" key="8">
    <source>
        <dbReference type="Pfam" id="PF23598"/>
    </source>
</evidence>
<dbReference type="InterPro" id="IPR032675">
    <property type="entry name" value="LRR_dom_sf"/>
</dbReference>
<reference evidence="9 10" key="1">
    <citation type="submission" date="2021-02" db="EMBL/GenBank/DDBJ databases">
        <title>Plant Genome Project.</title>
        <authorList>
            <person name="Zhang R.-G."/>
        </authorList>
    </citation>
    <scope>NUCLEOTIDE SEQUENCE [LARGE SCALE GENOMIC DNA]</scope>
    <source>
        <tissue evidence="9">Leaves</tissue>
    </source>
</reference>
<dbReference type="Pfam" id="PF00931">
    <property type="entry name" value="NB-ARC"/>
    <property type="match status" value="1"/>
</dbReference>
<dbReference type="Pfam" id="PF18052">
    <property type="entry name" value="Rx_N"/>
    <property type="match status" value="1"/>
</dbReference>
<dbReference type="InterPro" id="IPR027417">
    <property type="entry name" value="P-loop_NTPase"/>
</dbReference>
<feature type="domain" description="NB-ARC" evidence="5">
    <location>
        <begin position="175"/>
        <end position="346"/>
    </location>
</feature>
<accession>A0ABQ8HM46</accession>
<dbReference type="InterPro" id="IPR036388">
    <property type="entry name" value="WH-like_DNA-bd_sf"/>
</dbReference>
<proteinExistence type="predicted"/>
<dbReference type="InterPro" id="IPR041118">
    <property type="entry name" value="Rx_N"/>
</dbReference>
<dbReference type="Gene3D" id="3.80.10.10">
    <property type="entry name" value="Ribonuclease Inhibitor"/>
    <property type="match status" value="1"/>
</dbReference>
<sequence>MAEAVVSMILGQLASVLQQEVEEKVRLVVGVDEEVKKLTSNFQAIESVLEDAECKQVKQKAVGDWLDKLKDVSYDIEDVLDEWNTAIQKLRIMEDENASKLVTKVCSLMSCYRFCCRRVVKRHDIAMKIKHINQTLDVIAMEKNRFHLSSIKGARGVEREITTSFVDESEIHGRDDDKKEIKNLLLSESSNGPTSLPIISIVGLGGIGKTTLARLVFNDHEVTAHFNEKIWVCVSDPFDEIKIGKAILESLRNVAPNVNEFEIVLRNIKESISGKKFLLILDDVWTEDSNKWEQLKSSLKCGAKGSRILVTTRKMNVAKVMGSTNFVEVGMLSDEKCWSLFSQVSFYGRNIEECKKLKGVGRRIVKKCKGLPLAVKTLGGVLRFKTTIEEWKSVLDSEMWELEDAEKGIFTPLLLSYFDLPSELKRCFLYCAIFSKDYVMKKDRLIKLWMAQDYLRTQRNKDAELVGEEYFDKLAMRSFFQDFERDEDDGSIVSCKMHDMVHDSAQYLTKNECFSVEVDYSKGFPLNSSYSKARHSMIVLKNSASVSTSIFHENRLRSLIFECDRWRDQTFIDISNLFNYLTCVRALRFYGKSIADVSSGISKLTHLRYLEVSENNYIVELPEAVCELYNLRTFDISGCHKLNKLPEGIGKLVNLRHLINYGSFYRCSYMPKGIERLTCLRTLSKVIVSGDKKACTFECLRNLNHLGGSLEIRCSGVDLGEINKAKFKNKTKLLCLVLWLSSDVINEEALEDFQPPPNLERFGLYQYRGTSRLFLNWMTSLTKLRRVQLYYWSGTELLPPLGKLQFLERLEIVNMKSVKRVGDEFLGMESDNLSASSSSSSITAFPKLQSLEFRNMQDWEDWDCQTSGRGGEDIKIMPCLRSLEIVDCPYLKTLPDYILQSTTLEELEISGCSILERRYQVERAENWVKDSGIPKIRIYENRSFSR</sequence>
<keyword evidence="10" id="KW-1185">Reference proteome</keyword>
<evidence type="ECO:0000256" key="3">
    <source>
        <dbReference type="ARBA" id="ARBA00022821"/>
    </source>
</evidence>
<feature type="domain" description="Disease resistance N-terminal" evidence="6">
    <location>
        <begin position="5"/>
        <end position="96"/>
    </location>
</feature>
<dbReference type="SUPFAM" id="SSF52058">
    <property type="entry name" value="L domain-like"/>
    <property type="match status" value="1"/>
</dbReference>
<dbReference type="InterPro" id="IPR002182">
    <property type="entry name" value="NB-ARC"/>
</dbReference>
<dbReference type="PANTHER" id="PTHR36766">
    <property type="entry name" value="PLANT BROAD-SPECTRUM MILDEW RESISTANCE PROTEIN RPW8"/>
    <property type="match status" value="1"/>
</dbReference>
<evidence type="ECO:0000259" key="7">
    <source>
        <dbReference type="Pfam" id="PF23559"/>
    </source>
</evidence>
<dbReference type="InterPro" id="IPR058922">
    <property type="entry name" value="WHD_DRP"/>
</dbReference>
<keyword evidence="4" id="KW-0067">ATP-binding</keyword>
<evidence type="ECO:0000256" key="1">
    <source>
        <dbReference type="ARBA" id="ARBA00022737"/>
    </source>
</evidence>
<evidence type="ECO:0000259" key="6">
    <source>
        <dbReference type="Pfam" id="PF18052"/>
    </source>
</evidence>
<feature type="domain" description="Disease resistance protein winged helix" evidence="7">
    <location>
        <begin position="433"/>
        <end position="503"/>
    </location>
</feature>
<gene>
    <name evidence="9" type="ORF">JRO89_XS09G0205400</name>
</gene>
<dbReference type="SUPFAM" id="SSF52540">
    <property type="entry name" value="P-loop containing nucleoside triphosphate hydrolases"/>
    <property type="match status" value="1"/>
</dbReference>
<name>A0ABQ8HM46_9ROSI</name>
<evidence type="ECO:0000256" key="2">
    <source>
        <dbReference type="ARBA" id="ARBA00022741"/>
    </source>
</evidence>
<dbReference type="InterPro" id="IPR042197">
    <property type="entry name" value="Apaf_helical"/>
</dbReference>
<dbReference type="PRINTS" id="PR00364">
    <property type="entry name" value="DISEASERSIST"/>
</dbReference>
<evidence type="ECO:0000256" key="4">
    <source>
        <dbReference type="ARBA" id="ARBA00022840"/>
    </source>
</evidence>
<dbReference type="InterPro" id="IPR038005">
    <property type="entry name" value="RX-like_CC"/>
</dbReference>
<comment type="caution">
    <text evidence="9">The sequence shown here is derived from an EMBL/GenBank/DDBJ whole genome shotgun (WGS) entry which is preliminary data.</text>
</comment>
<dbReference type="Pfam" id="PF23559">
    <property type="entry name" value="WHD_DRP"/>
    <property type="match status" value="1"/>
</dbReference>
<dbReference type="Gene3D" id="1.10.8.430">
    <property type="entry name" value="Helical domain of apoptotic protease-activating factors"/>
    <property type="match status" value="1"/>
</dbReference>